<dbReference type="SUPFAM" id="SSF111337">
    <property type="entry name" value="QueA-like"/>
    <property type="match status" value="1"/>
</dbReference>
<dbReference type="PANTHER" id="PTHR30307">
    <property type="entry name" value="S-ADENOSYLMETHIONINE:TRNA RIBOSYLTRANSFERASE-ISOMERASE"/>
    <property type="match status" value="1"/>
</dbReference>
<evidence type="ECO:0000256" key="2">
    <source>
        <dbReference type="ARBA" id="ARBA00022679"/>
    </source>
</evidence>
<dbReference type="AlphaFoldDB" id="A0A420XUG1"/>
<keyword evidence="3" id="KW-0949">S-adenosyl-L-methionine</keyword>
<dbReference type="InterPro" id="IPR036100">
    <property type="entry name" value="QueA_sf"/>
</dbReference>
<keyword evidence="1" id="KW-0963">Cytoplasm</keyword>
<comment type="caution">
    <text evidence="5">The sequence shown here is derived from an EMBL/GenBank/DDBJ whole genome shotgun (WGS) entry which is preliminary data.</text>
</comment>
<evidence type="ECO:0000256" key="4">
    <source>
        <dbReference type="ARBA" id="ARBA00022785"/>
    </source>
</evidence>
<evidence type="ECO:0000256" key="1">
    <source>
        <dbReference type="ARBA" id="ARBA00022490"/>
    </source>
</evidence>
<keyword evidence="5" id="KW-0413">Isomerase</keyword>
<dbReference type="RefSeq" id="WP_121192079.1">
    <property type="nucleotide sequence ID" value="NZ_RBWV01000009.1"/>
</dbReference>
<evidence type="ECO:0000256" key="3">
    <source>
        <dbReference type="ARBA" id="ARBA00022691"/>
    </source>
</evidence>
<dbReference type="GO" id="GO:0051075">
    <property type="term" value="F:S-adenosylmethionine:tRNA ribosyltransferase-isomerase activity"/>
    <property type="evidence" value="ECO:0007669"/>
    <property type="project" value="TreeGrafter"/>
</dbReference>
<dbReference type="Pfam" id="PF02547">
    <property type="entry name" value="Queuosine_synth"/>
    <property type="match status" value="1"/>
</dbReference>
<protein>
    <submittedName>
        <fullName evidence="5">S-adenosylmethionine:tRNA ribosyltransferase-isomerase</fullName>
    </submittedName>
</protein>
<organism evidence="5 6">
    <name type="scientific">Motilibacter peucedani</name>
    <dbReference type="NCBI Taxonomy" id="598650"/>
    <lineage>
        <taxon>Bacteria</taxon>
        <taxon>Bacillati</taxon>
        <taxon>Actinomycetota</taxon>
        <taxon>Actinomycetes</taxon>
        <taxon>Motilibacterales</taxon>
        <taxon>Motilibacteraceae</taxon>
        <taxon>Motilibacter</taxon>
    </lineage>
</organism>
<evidence type="ECO:0000313" key="5">
    <source>
        <dbReference type="EMBL" id="RKS80390.1"/>
    </source>
</evidence>
<dbReference type="PANTHER" id="PTHR30307:SF0">
    <property type="entry name" value="S-ADENOSYLMETHIONINE:TRNA RIBOSYLTRANSFERASE-ISOMERASE"/>
    <property type="match status" value="1"/>
</dbReference>
<gene>
    <name evidence="5" type="ORF">CLV35_0821</name>
</gene>
<keyword evidence="4" id="KW-0671">Queuosine biosynthesis</keyword>
<accession>A0A420XUG1</accession>
<dbReference type="Gene3D" id="2.40.10.240">
    <property type="entry name" value="QueA-like"/>
    <property type="match status" value="1"/>
</dbReference>
<dbReference type="EMBL" id="RBWV01000009">
    <property type="protein sequence ID" value="RKS80390.1"/>
    <property type="molecule type" value="Genomic_DNA"/>
</dbReference>
<dbReference type="InParanoid" id="A0A420XUG1"/>
<dbReference type="OrthoDB" id="9783887at2"/>
<reference evidence="5 6" key="1">
    <citation type="submission" date="2018-10" db="EMBL/GenBank/DDBJ databases">
        <title>Genomic Encyclopedia of Archaeal and Bacterial Type Strains, Phase II (KMG-II): from individual species to whole genera.</title>
        <authorList>
            <person name="Goeker M."/>
        </authorList>
    </citation>
    <scope>NUCLEOTIDE SEQUENCE [LARGE SCALE GENOMIC DNA]</scope>
    <source>
        <strain evidence="5 6">RP-AC37</strain>
    </source>
</reference>
<name>A0A420XUG1_9ACTN</name>
<dbReference type="Proteomes" id="UP000281955">
    <property type="component" value="Unassembled WGS sequence"/>
</dbReference>
<dbReference type="Gene3D" id="3.40.1780.10">
    <property type="entry name" value="QueA-like"/>
    <property type="match status" value="1"/>
</dbReference>
<dbReference type="InterPro" id="IPR042119">
    <property type="entry name" value="QueA_dom2"/>
</dbReference>
<keyword evidence="2 5" id="KW-0808">Transferase</keyword>
<sequence>MTAAAPTRTRFVLPPGRLATEPPEWRGRGRDDVRLLVASRYAVVHEHFPSLREYLREGDVLVVNNSVTLPSAVAARDGSGRRFPLHVSTALDDGRWVVEARRPDQSGPDFSLSPGTRLALPGGVELVVDEPFPDAGARPSRLWSAVVSPTVDRARYLERFGSPIVYDYVTGHPPTSYYQNVWASEPGSAEMPSAGRPFTAELLVRLVSRGITVVPITLHCGVSSPELHEPPAPEPFRVSESAAAAVNSARARGGRVVAVGTTVVRALESVASPDGTVHEGAGWTDLVLSAERPARVVDGLVTGLHEPEASHLDLLDAVAGPELVDKAYEALVQGDYLWHEFGDSTLLLP</sequence>
<proteinExistence type="predicted"/>
<keyword evidence="6" id="KW-1185">Reference proteome</keyword>
<dbReference type="GO" id="GO:0008616">
    <property type="term" value="P:tRNA queuosine(34) biosynthetic process"/>
    <property type="evidence" value="ECO:0007669"/>
    <property type="project" value="UniProtKB-KW"/>
</dbReference>
<dbReference type="InterPro" id="IPR003699">
    <property type="entry name" value="QueA"/>
</dbReference>
<dbReference type="InterPro" id="IPR042118">
    <property type="entry name" value="QueA_dom1"/>
</dbReference>
<evidence type="ECO:0000313" key="6">
    <source>
        <dbReference type="Proteomes" id="UP000281955"/>
    </source>
</evidence>